<keyword evidence="2" id="KW-1185">Reference proteome</keyword>
<evidence type="ECO:0000313" key="2">
    <source>
        <dbReference type="Proteomes" id="UP000663879"/>
    </source>
</evidence>
<protein>
    <submittedName>
        <fullName evidence="1">Uncharacterized protein</fullName>
    </submittedName>
</protein>
<comment type="caution">
    <text evidence="1">The sequence shown here is derived from an EMBL/GenBank/DDBJ whole genome shotgun (WGS) entry which is preliminary data.</text>
</comment>
<gene>
    <name evidence="1" type="ORF">OXX778_LOCUS4630</name>
</gene>
<evidence type="ECO:0000313" key="1">
    <source>
        <dbReference type="EMBL" id="CAF0764836.1"/>
    </source>
</evidence>
<sequence>MDPSKIKRNPLDMLITKDEFERLSQADSLEAWTRYDGNELVGLREVRAEDGSICGQNANIAKVCVFT</sequence>
<reference evidence="1" key="1">
    <citation type="submission" date="2021-02" db="EMBL/GenBank/DDBJ databases">
        <authorList>
            <person name="Nowell W R."/>
        </authorList>
    </citation>
    <scope>NUCLEOTIDE SEQUENCE</scope>
    <source>
        <strain evidence="1">Ploen Becks lab</strain>
    </source>
</reference>
<accession>A0A813QBS0</accession>
<organism evidence="1 2">
    <name type="scientific">Brachionus calyciflorus</name>
    <dbReference type="NCBI Taxonomy" id="104777"/>
    <lineage>
        <taxon>Eukaryota</taxon>
        <taxon>Metazoa</taxon>
        <taxon>Spiralia</taxon>
        <taxon>Gnathifera</taxon>
        <taxon>Rotifera</taxon>
        <taxon>Eurotatoria</taxon>
        <taxon>Monogononta</taxon>
        <taxon>Pseudotrocha</taxon>
        <taxon>Ploima</taxon>
        <taxon>Brachionidae</taxon>
        <taxon>Brachionus</taxon>
    </lineage>
</organism>
<dbReference type="Proteomes" id="UP000663879">
    <property type="component" value="Unassembled WGS sequence"/>
</dbReference>
<dbReference type="AlphaFoldDB" id="A0A813QBS0"/>
<proteinExistence type="predicted"/>
<name>A0A813QBS0_9BILA</name>
<dbReference type="EMBL" id="CAJNOC010000465">
    <property type="protein sequence ID" value="CAF0764836.1"/>
    <property type="molecule type" value="Genomic_DNA"/>
</dbReference>